<accession>A0A835DI12</accession>
<dbReference type="Proteomes" id="UP000655225">
    <property type="component" value="Unassembled WGS sequence"/>
</dbReference>
<evidence type="ECO:0000313" key="1">
    <source>
        <dbReference type="EMBL" id="KAF8401417.1"/>
    </source>
</evidence>
<name>A0A835DI12_TETSI</name>
<evidence type="ECO:0000313" key="2">
    <source>
        <dbReference type="Proteomes" id="UP000655225"/>
    </source>
</evidence>
<proteinExistence type="predicted"/>
<organism evidence="1 2">
    <name type="scientific">Tetracentron sinense</name>
    <name type="common">Spur-leaf</name>
    <dbReference type="NCBI Taxonomy" id="13715"/>
    <lineage>
        <taxon>Eukaryota</taxon>
        <taxon>Viridiplantae</taxon>
        <taxon>Streptophyta</taxon>
        <taxon>Embryophyta</taxon>
        <taxon>Tracheophyta</taxon>
        <taxon>Spermatophyta</taxon>
        <taxon>Magnoliopsida</taxon>
        <taxon>Trochodendrales</taxon>
        <taxon>Trochodendraceae</taxon>
        <taxon>Tetracentron</taxon>
    </lineage>
</organism>
<sequence length="100" mass="11388">MAQYPMSPHHSRMLLIDSNYEESASLKEATLTEMIWTKMRKLVTSDTQKSLDKQEKLRQKKLKEMARVAHAKLSNPSSDALTIAYALQSFELAGNPVEFC</sequence>
<protein>
    <submittedName>
        <fullName evidence="1">Uncharacterized protein</fullName>
    </submittedName>
</protein>
<dbReference type="AlphaFoldDB" id="A0A835DI12"/>
<comment type="caution">
    <text evidence="1">The sequence shown here is derived from an EMBL/GenBank/DDBJ whole genome shotgun (WGS) entry which is preliminary data.</text>
</comment>
<keyword evidence="2" id="KW-1185">Reference proteome</keyword>
<reference evidence="1 2" key="1">
    <citation type="submission" date="2020-04" db="EMBL/GenBank/DDBJ databases">
        <title>Plant Genome Project.</title>
        <authorList>
            <person name="Zhang R.-G."/>
        </authorList>
    </citation>
    <scope>NUCLEOTIDE SEQUENCE [LARGE SCALE GENOMIC DNA]</scope>
    <source>
        <strain evidence="1">YNK0</strain>
        <tissue evidence="1">Leaf</tissue>
    </source>
</reference>
<dbReference type="OrthoDB" id="1669929at2759"/>
<dbReference type="EMBL" id="JABCRI010000008">
    <property type="protein sequence ID" value="KAF8401417.1"/>
    <property type="molecule type" value="Genomic_DNA"/>
</dbReference>
<gene>
    <name evidence="1" type="ORF">HHK36_012356</name>
</gene>